<feature type="region of interest" description="Disordered" evidence="1">
    <location>
        <begin position="933"/>
        <end position="953"/>
    </location>
</feature>
<protein>
    <recommendedName>
        <fullName evidence="5">DUF2207 domain-containing protein</fullName>
    </recommendedName>
</protein>
<evidence type="ECO:0000313" key="4">
    <source>
        <dbReference type="Proteomes" id="UP001256673"/>
    </source>
</evidence>
<feature type="transmembrane region" description="Helical" evidence="2">
    <location>
        <begin position="437"/>
        <end position="454"/>
    </location>
</feature>
<feature type="transmembrane region" description="Helical" evidence="2">
    <location>
        <begin position="55"/>
        <end position="73"/>
    </location>
</feature>
<feature type="transmembrane region" description="Helical" evidence="2">
    <location>
        <begin position="878"/>
        <end position="898"/>
    </location>
</feature>
<name>A0ABU3RX20_9MICO</name>
<organism evidence="3 4">
    <name type="scientific">Microbacterium algihabitans</name>
    <dbReference type="NCBI Taxonomy" id="3075992"/>
    <lineage>
        <taxon>Bacteria</taxon>
        <taxon>Bacillati</taxon>
        <taxon>Actinomycetota</taxon>
        <taxon>Actinomycetes</taxon>
        <taxon>Micrococcales</taxon>
        <taxon>Microbacteriaceae</taxon>
        <taxon>Microbacterium</taxon>
    </lineage>
</organism>
<feature type="transmembrane region" description="Helical" evidence="2">
    <location>
        <begin position="567"/>
        <end position="588"/>
    </location>
</feature>
<evidence type="ECO:0008006" key="5">
    <source>
        <dbReference type="Google" id="ProtNLM"/>
    </source>
</evidence>
<gene>
    <name evidence="3" type="ORF">RWH43_11710</name>
</gene>
<dbReference type="RefSeq" id="WP_316001563.1">
    <property type="nucleotide sequence ID" value="NZ_JAWDIU010000003.1"/>
</dbReference>
<feature type="compositionally biased region" description="Basic residues" evidence="1">
    <location>
        <begin position="941"/>
        <end position="953"/>
    </location>
</feature>
<keyword evidence="2" id="KW-0472">Membrane</keyword>
<feature type="transmembrane region" description="Helical" evidence="2">
    <location>
        <begin position="910"/>
        <end position="927"/>
    </location>
</feature>
<comment type="caution">
    <text evidence="3">The sequence shown here is derived from an EMBL/GenBank/DDBJ whole genome shotgun (WGS) entry which is preliminary data.</text>
</comment>
<sequence length="953" mass="104030">MTDAPDDARQAPPEATLVPAPQHTPLWLALSRLLERLEAWLRSHGGHRLRTGIRVFWAAVTALGILLLVGPVLNAPLTFDDITSSAKDATSTWFAKDFSAEYVVVRDDEGRLVAQVEERFTAVFPDDVDEHAIERVVASQYEGHDLRPQLREARLDDAIVEARTSAGPTRTTYTIDAGERLTGTHDVVLSYDLRDLAYDDSDPSSQQSYQVLEWDVFGPDWPHGVAGSSLRVSVPRDLAATYARQPTSGIAWLLVSGSTTLEPEDAASDPLVYEVSNDQNIPPYGSFWFTLRFAPGTLAMPGPSPLFYVQAYGPFVPLLLLAVGVLFALAARAVAWGDARGRAWFVPESQRRRGSSVALDARLWGARRTAALAEALEAWRRSPEDPRLTRRLARAGYRAGRWGDLVPAGRAFRFSPAWRAQFDDGLRRVPRGFVRDAFLGGAIALTALQFGLARQLSHQRALTLEWWPPVAAVAGAILAVAVIAIALSARPLTREGALAREHLLGQRLHLDQTLAAERATLRSVDLPYVVMFARPRAAGRLVRNLLAREGIGRRAGADPTFFGAGRLGVRFAAVAVVGGAVALAFLTASPTSPPPDQSDVLDDLDGSYGVAVTDARFDATLVRSDDGSARLDVVERLRADVAAHLRAVPQVTRAWRDVVDGHDQGLRVQEITVDGRAVPFEQTRRMGYAVVQSRLPDDWEGEHDVEVRYTLDRPVVAAQADGAAVEELTWTALMPRWTWTWQLPDLETERLRMSLTLSDELADSLTDGSGWLDGTPNRPDEPPIPFGDTLRRGDQAVVAFDENVDDEYESDSLWPDGYGGVQLRFAEGTFAASPAPGIGHALWIGLPWALGPVLGLLAVVLGLVGSLARGRIGVQRDLARWMPPSLTIAQMFLVGWAAGEASDDDPILPVVLVPLVVSIVVGVFAFIRTRRTSAPGERPRHPARPRRKSAATR</sequence>
<evidence type="ECO:0000256" key="1">
    <source>
        <dbReference type="SAM" id="MobiDB-lite"/>
    </source>
</evidence>
<dbReference type="EMBL" id="JAWDIU010000003">
    <property type="protein sequence ID" value="MDU0327422.1"/>
    <property type="molecule type" value="Genomic_DNA"/>
</dbReference>
<evidence type="ECO:0000313" key="3">
    <source>
        <dbReference type="EMBL" id="MDU0327422.1"/>
    </source>
</evidence>
<evidence type="ECO:0000256" key="2">
    <source>
        <dbReference type="SAM" id="Phobius"/>
    </source>
</evidence>
<keyword evidence="4" id="KW-1185">Reference proteome</keyword>
<feature type="transmembrane region" description="Helical" evidence="2">
    <location>
        <begin position="315"/>
        <end position="335"/>
    </location>
</feature>
<feature type="transmembrane region" description="Helical" evidence="2">
    <location>
        <begin position="466"/>
        <end position="487"/>
    </location>
</feature>
<keyword evidence="2" id="KW-0812">Transmembrane</keyword>
<keyword evidence="2" id="KW-1133">Transmembrane helix</keyword>
<reference evidence="3 4" key="1">
    <citation type="submission" date="2023-09" db="EMBL/GenBank/DDBJ databases">
        <title>Microbacterium fusihabitans sp. nov., Microbacterium phycihabitans sp. nov., and Microbacterium cervinum sp. nov., isolated from dried seaweeds of beach.</title>
        <authorList>
            <person name="Lee S.D."/>
        </authorList>
    </citation>
    <scope>NUCLEOTIDE SEQUENCE [LARGE SCALE GENOMIC DNA]</scope>
    <source>
        <strain evidence="3 4">KSW2-21</strain>
    </source>
</reference>
<dbReference type="Proteomes" id="UP001256673">
    <property type="component" value="Unassembled WGS sequence"/>
</dbReference>
<accession>A0ABU3RX20</accession>
<feature type="transmembrane region" description="Helical" evidence="2">
    <location>
        <begin position="842"/>
        <end position="866"/>
    </location>
</feature>
<proteinExistence type="predicted"/>